<organism evidence="2 3">
    <name type="scientific">Orbilia ellipsospora</name>
    <dbReference type="NCBI Taxonomy" id="2528407"/>
    <lineage>
        <taxon>Eukaryota</taxon>
        <taxon>Fungi</taxon>
        <taxon>Dikarya</taxon>
        <taxon>Ascomycota</taxon>
        <taxon>Pezizomycotina</taxon>
        <taxon>Orbiliomycetes</taxon>
        <taxon>Orbiliales</taxon>
        <taxon>Orbiliaceae</taxon>
        <taxon>Orbilia</taxon>
    </lineage>
</organism>
<proteinExistence type="predicted"/>
<accession>A0AAV9XBC7</accession>
<evidence type="ECO:0000313" key="2">
    <source>
        <dbReference type="EMBL" id="KAK6539394.1"/>
    </source>
</evidence>
<comment type="caution">
    <text evidence="2">The sequence shown here is derived from an EMBL/GenBank/DDBJ whole genome shotgun (WGS) entry which is preliminary data.</text>
</comment>
<dbReference type="AlphaFoldDB" id="A0AAV9XBC7"/>
<protein>
    <submittedName>
        <fullName evidence="2">Uncharacterized protein</fullName>
    </submittedName>
</protein>
<feature type="compositionally biased region" description="Polar residues" evidence="1">
    <location>
        <begin position="39"/>
        <end position="48"/>
    </location>
</feature>
<sequence length="81" mass="9137">MEFLKGNGGEKYGVNYAMRRSSYLGVLQERGSKYQLNETSKIMKTYSQRPHEKGKGRKGTAHSPKSTARGLEARTAEQQQN</sequence>
<gene>
    <name evidence="2" type="ORF">TWF694_009619</name>
</gene>
<dbReference type="Proteomes" id="UP001365542">
    <property type="component" value="Unassembled WGS sequence"/>
</dbReference>
<dbReference type="EMBL" id="JAVHJO010000006">
    <property type="protein sequence ID" value="KAK6539394.1"/>
    <property type="molecule type" value="Genomic_DNA"/>
</dbReference>
<feature type="region of interest" description="Disordered" evidence="1">
    <location>
        <begin position="39"/>
        <end position="81"/>
    </location>
</feature>
<keyword evidence="3" id="KW-1185">Reference proteome</keyword>
<evidence type="ECO:0000313" key="3">
    <source>
        <dbReference type="Proteomes" id="UP001365542"/>
    </source>
</evidence>
<evidence type="ECO:0000256" key="1">
    <source>
        <dbReference type="SAM" id="MobiDB-lite"/>
    </source>
</evidence>
<name>A0AAV9XBC7_9PEZI</name>
<reference evidence="2 3" key="1">
    <citation type="submission" date="2019-10" db="EMBL/GenBank/DDBJ databases">
        <authorList>
            <person name="Palmer J.M."/>
        </authorList>
    </citation>
    <scope>NUCLEOTIDE SEQUENCE [LARGE SCALE GENOMIC DNA]</scope>
    <source>
        <strain evidence="2 3">TWF694</strain>
    </source>
</reference>